<dbReference type="Pfam" id="PF07714">
    <property type="entry name" value="PK_Tyr_Ser-Thr"/>
    <property type="match status" value="2"/>
</dbReference>
<dbReference type="AlphaFoldDB" id="A0A445DB68"/>
<proteinExistence type="predicted"/>
<feature type="domain" description="Protein kinase" evidence="7">
    <location>
        <begin position="524"/>
        <end position="797"/>
    </location>
</feature>
<feature type="binding site" evidence="6">
    <location>
        <position position="311"/>
    </location>
    <ligand>
        <name>ATP</name>
        <dbReference type="ChEBI" id="CHEBI:30616"/>
    </ligand>
</feature>
<evidence type="ECO:0000256" key="5">
    <source>
        <dbReference type="ARBA" id="ARBA00022840"/>
    </source>
</evidence>
<evidence type="ECO:0000313" key="9">
    <source>
        <dbReference type="Proteomes" id="UP000289738"/>
    </source>
</evidence>
<dbReference type="InterPro" id="IPR017441">
    <property type="entry name" value="Protein_kinase_ATP_BS"/>
</dbReference>
<dbReference type="PANTHER" id="PTHR27003:SF303">
    <property type="entry name" value="TYROSINE KINASE FAMILY PROTEIN"/>
    <property type="match status" value="1"/>
</dbReference>
<comment type="caution">
    <text evidence="8">The sequence shown here is derived from an EMBL/GenBank/DDBJ whole genome shotgun (WGS) entry which is preliminary data.</text>
</comment>
<dbReference type="Gene3D" id="1.10.510.10">
    <property type="entry name" value="Transferase(Phosphotransferase) domain 1"/>
    <property type="match status" value="4"/>
</dbReference>
<feature type="domain" description="Protein kinase" evidence="7">
    <location>
        <begin position="278"/>
        <end position="521"/>
    </location>
</feature>
<organism evidence="8 9">
    <name type="scientific">Arachis hypogaea</name>
    <name type="common">Peanut</name>
    <dbReference type="NCBI Taxonomy" id="3818"/>
    <lineage>
        <taxon>Eukaryota</taxon>
        <taxon>Viridiplantae</taxon>
        <taxon>Streptophyta</taxon>
        <taxon>Embryophyta</taxon>
        <taxon>Tracheophyta</taxon>
        <taxon>Spermatophyta</taxon>
        <taxon>Magnoliopsida</taxon>
        <taxon>eudicotyledons</taxon>
        <taxon>Gunneridae</taxon>
        <taxon>Pentapetalae</taxon>
        <taxon>rosids</taxon>
        <taxon>fabids</taxon>
        <taxon>Fabales</taxon>
        <taxon>Fabaceae</taxon>
        <taxon>Papilionoideae</taxon>
        <taxon>50 kb inversion clade</taxon>
        <taxon>dalbergioids sensu lato</taxon>
        <taxon>Dalbergieae</taxon>
        <taxon>Pterocarpus clade</taxon>
        <taxon>Arachis</taxon>
    </lineage>
</organism>
<dbReference type="InterPro" id="IPR000719">
    <property type="entry name" value="Prot_kinase_dom"/>
</dbReference>
<dbReference type="InterPro" id="IPR011009">
    <property type="entry name" value="Kinase-like_dom_sf"/>
</dbReference>
<dbReference type="GO" id="GO:0009506">
    <property type="term" value="C:plasmodesma"/>
    <property type="evidence" value="ECO:0007669"/>
    <property type="project" value="TreeGrafter"/>
</dbReference>
<reference evidence="8 9" key="1">
    <citation type="submission" date="2019-01" db="EMBL/GenBank/DDBJ databases">
        <title>Sequencing of cultivated peanut Arachis hypogaea provides insights into genome evolution and oil improvement.</title>
        <authorList>
            <person name="Chen X."/>
        </authorList>
    </citation>
    <scope>NUCLEOTIDE SEQUENCE [LARGE SCALE GENOMIC DNA]</scope>
    <source>
        <strain evidence="9">cv. Fuhuasheng</strain>
        <tissue evidence="8">Leaves</tissue>
    </source>
</reference>
<dbReference type="EMBL" id="SDMP01000004">
    <property type="protein sequence ID" value="RYR60412.1"/>
    <property type="molecule type" value="Genomic_DNA"/>
</dbReference>
<dbReference type="SMART" id="SM00220">
    <property type="entry name" value="S_TKc"/>
    <property type="match status" value="1"/>
</dbReference>
<feature type="domain" description="Protein kinase" evidence="7">
    <location>
        <begin position="1"/>
        <end position="224"/>
    </location>
</feature>
<dbReference type="GO" id="GO:0005886">
    <property type="term" value="C:plasma membrane"/>
    <property type="evidence" value="ECO:0007669"/>
    <property type="project" value="TreeGrafter"/>
</dbReference>
<keyword evidence="5 6" id="KW-0067">ATP-binding</keyword>
<keyword evidence="9" id="KW-1185">Reference proteome</keyword>
<keyword evidence="3 6" id="KW-0547">Nucleotide-binding</keyword>
<dbReference type="PANTHER" id="PTHR27003">
    <property type="entry name" value="OS07G0166700 PROTEIN"/>
    <property type="match status" value="1"/>
</dbReference>
<dbReference type="PROSITE" id="PS00108">
    <property type="entry name" value="PROTEIN_KINASE_ST"/>
    <property type="match status" value="1"/>
</dbReference>
<dbReference type="InterPro" id="IPR008271">
    <property type="entry name" value="Ser/Thr_kinase_AS"/>
</dbReference>
<evidence type="ECO:0000256" key="6">
    <source>
        <dbReference type="PROSITE-ProRule" id="PRU10141"/>
    </source>
</evidence>
<keyword evidence="1" id="KW-0723">Serine/threonine-protein kinase</keyword>
<evidence type="ECO:0000259" key="7">
    <source>
        <dbReference type="PROSITE" id="PS50011"/>
    </source>
</evidence>
<dbReference type="GO" id="GO:0005524">
    <property type="term" value="F:ATP binding"/>
    <property type="evidence" value="ECO:0007669"/>
    <property type="project" value="UniProtKB-UniRule"/>
</dbReference>
<dbReference type="InterPro" id="IPR045272">
    <property type="entry name" value="ANXUR1/2-like"/>
</dbReference>
<dbReference type="Pfam" id="PF00069">
    <property type="entry name" value="Pkinase"/>
    <property type="match status" value="1"/>
</dbReference>
<dbReference type="GO" id="GO:0004674">
    <property type="term" value="F:protein serine/threonine kinase activity"/>
    <property type="evidence" value="ECO:0007669"/>
    <property type="project" value="UniProtKB-KW"/>
</dbReference>
<gene>
    <name evidence="8" type="ORF">Ahy_A04g017494</name>
</gene>
<evidence type="ECO:0000256" key="2">
    <source>
        <dbReference type="ARBA" id="ARBA00022679"/>
    </source>
</evidence>
<dbReference type="STRING" id="3818.A0A445DB68"/>
<dbReference type="PROSITE" id="PS50011">
    <property type="entry name" value="PROTEIN_KINASE_DOM"/>
    <property type="match status" value="3"/>
</dbReference>
<evidence type="ECO:0000256" key="1">
    <source>
        <dbReference type="ARBA" id="ARBA00022527"/>
    </source>
</evidence>
<evidence type="ECO:0000256" key="3">
    <source>
        <dbReference type="ARBA" id="ARBA00022741"/>
    </source>
</evidence>
<sequence>MCNGSLHDHLYNRDKKALSWQKRLEICIGIARGLHNLHAGAKRSIFHCDIKPSNILLDSNMVPKLSDFGLSLQGPLSTSKPKPIAVDYVAGTFGYLAPECFQRLTVTDKCDVYSFGMVLLVMVCMKEKDLFLNKANMLGNQHLEGKSEIKYLEKFIDDQVQPWNVIAFTQRFPIEEIIDPTLRGKIAPECWEVFMDVTKRCLMHEPDERPTMGEVEVLLEYALLLQSQADIKKNNGCYSLSSTTIINLGEVICMHDIHLEELIFHQFSLADLRRTTFDFERRVIGRGSFGTAYRGRILLNGATYHSIAIKKLDWSSICDSDIQWNLKDIENISQLRHPNLVSLFGFCDELDEKILVYMYVPNGSLHYHLNWNEEALTWKKRLEICIGVAEGLSYLHTASIFHHNIKLSNILLDYDMVPKLSDFGLPWSKKIDAEDYAAPELLQGHDFTDKCDVYSFGIVLLKVVLTNKLPIVEGVIYLNLEGKIAPQCLEVFLNITECCLKYEANERPTMNEVKTQLQQALALQEEADSSTSGDYNLLSVIFDPPVVSQIVIMVLKCLCFGDWKKGNASCLCHPFSFHDLRKSTNNFDQKLIIGGGALSKVMTVPLEFKKEIEMLCQLRHPNIISLIGFCHHGKEKIAVYEYTDNGSLHDYLSNKDKEPLSWKKRLDICIGVAHALHYLHSGVKRSIFHQYDAKTCHNVLNYLIQHEDHILEETLDPILKGKIAPECWQVFTSVIQSCLEYEADERPTMGEVEVLLEHALSLQQQADIITNAARYTLSSTTPCYCQQPYNDHESLPR</sequence>
<name>A0A445DB68_ARAHY</name>
<dbReference type="PROSITE" id="PS00107">
    <property type="entry name" value="PROTEIN_KINASE_ATP"/>
    <property type="match status" value="1"/>
</dbReference>
<dbReference type="Gene3D" id="3.30.200.20">
    <property type="entry name" value="Phosphorylase Kinase, domain 1"/>
    <property type="match status" value="1"/>
</dbReference>
<dbReference type="SUPFAM" id="SSF56112">
    <property type="entry name" value="Protein kinase-like (PK-like)"/>
    <property type="match status" value="3"/>
</dbReference>
<dbReference type="InterPro" id="IPR001245">
    <property type="entry name" value="Ser-Thr/Tyr_kinase_cat_dom"/>
</dbReference>
<evidence type="ECO:0000256" key="4">
    <source>
        <dbReference type="ARBA" id="ARBA00022777"/>
    </source>
</evidence>
<evidence type="ECO:0000313" key="8">
    <source>
        <dbReference type="EMBL" id="RYR60412.1"/>
    </source>
</evidence>
<accession>A0A445DB68</accession>
<dbReference type="Proteomes" id="UP000289738">
    <property type="component" value="Chromosome A04"/>
</dbReference>
<keyword evidence="4" id="KW-0418">Kinase</keyword>
<keyword evidence="2" id="KW-0808">Transferase</keyword>
<protein>
    <recommendedName>
        <fullName evidence="7">Protein kinase domain-containing protein</fullName>
    </recommendedName>
</protein>
<dbReference type="GO" id="GO:0004714">
    <property type="term" value="F:transmembrane receptor protein tyrosine kinase activity"/>
    <property type="evidence" value="ECO:0007669"/>
    <property type="project" value="InterPro"/>
</dbReference>